<gene>
    <name evidence="1" type="ORF">SAMN04488690_3924</name>
</gene>
<protein>
    <submittedName>
        <fullName evidence="1">Uncharacterized protein</fullName>
    </submittedName>
</protein>
<dbReference type="EMBL" id="FWEU01000006">
    <property type="protein sequence ID" value="SLM26165.1"/>
    <property type="molecule type" value="Genomic_DNA"/>
</dbReference>
<evidence type="ECO:0000313" key="1">
    <source>
        <dbReference type="EMBL" id="SLM26165.1"/>
    </source>
</evidence>
<accession>A0A1W1H3I9</accession>
<evidence type="ECO:0000313" key="2">
    <source>
        <dbReference type="Proteomes" id="UP000191133"/>
    </source>
</evidence>
<sequence length="109" mass="12331">MAESMSIFRQLEPELQRFVDQQTRLPGQEEHVLVRITPEPSTGIVWIDLDSGYLPKGATELSESFGEKIGEIEAEHYEYLSGTVGFKYVIARIGGKTINEILPPERPRL</sequence>
<proteinExistence type="predicted"/>
<name>A0A1W1H3I9_9GAMM</name>
<reference evidence="2" key="1">
    <citation type="submission" date="2016-10" db="EMBL/GenBank/DDBJ databases">
        <authorList>
            <person name="Varghese N."/>
        </authorList>
    </citation>
    <scope>NUCLEOTIDE SEQUENCE [LARGE SCALE GENOMIC DNA]</scope>
    <source>
        <strain evidence="2">92MFCol6.1</strain>
    </source>
</reference>
<organism evidence="1 2">
    <name type="scientific">Stenotrophomonas indicatrix</name>
    <dbReference type="NCBI Taxonomy" id="2045451"/>
    <lineage>
        <taxon>Bacteria</taxon>
        <taxon>Pseudomonadati</taxon>
        <taxon>Pseudomonadota</taxon>
        <taxon>Gammaproteobacteria</taxon>
        <taxon>Lysobacterales</taxon>
        <taxon>Lysobacteraceae</taxon>
        <taxon>Stenotrophomonas</taxon>
    </lineage>
</organism>
<dbReference type="AlphaFoldDB" id="A0A1W1H3I9"/>
<dbReference type="Proteomes" id="UP000191133">
    <property type="component" value="Unassembled WGS sequence"/>
</dbReference>